<keyword evidence="3" id="KW-1185">Reference proteome</keyword>
<organism evidence="2 3">
    <name type="scientific">Portunus trituberculatus</name>
    <name type="common">Swimming crab</name>
    <name type="synonym">Neptunus trituberculatus</name>
    <dbReference type="NCBI Taxonomy" id="210409"/>
    <lineage>
        <taxon>Eukaryota</taxon>
        <taxon>Metazoa</taxon>
        <taxon>Ecdysozoa</taxon>
        <taxon>Arthropoda</taxon>
        <taxon>Crustacea</taxon>
        <taxon>Multicrustacea</taxon>
        <taxon>Malacostraca</taxon>
        <taxon>Eumalacostraca</taxon>
        <taxon>Eucarida</taxon>
        <taxon>Decapoda</taxon>
        <taxon>Pleocyemata</taxon>
        <taxon>Brachyura</taxon>
        <taxon>Eubrachyura</taxon>
        <taxon>Portunoidea</taxon>
        <taxon>Portunidae</taxon>
        <taxon>Portuninae</taxon>
        <taxon>Portunus</taxon>
    </lineage>
</organism>
<gene>
    <name evidence="2" type="ORF">E2C01_011877</name>
</gene>
<dbReference type="EMBL" id="VSRR010000726">
    <property type="protein sequence ID" value="MPC18976.1"/>
    <property type="molecule type" value="Genomic_DNA"/>
</dbReference>
<reference evidence="2 3" key="1">
    <citation type="submission" date="2019-05" db="EMBL/GenBank/DDBJ databases">
        <title>Another draft genome of Portunus trituberculatus and its Hox gene families provides insights of decapod evolution.</title>
        <authorList>
            <person name="Jeong J.-H."/>
            <person name="Song I."/>
            <person name="Kim S."/>
            <person name="Choi T."/>
            <person name="Kim D."/>
            <person name="Ryu S."/>
            <person name="Kim W."/>
        </authorList>
    </citation>
    <scope>NUCLEOTIDE SEQUENCE [LARGE SCALE GENOMIC DNA]</scope>
    <source>
        <tissue evidence="2">Muscle</tissue>
    </source>
</reference>
<dbReference type="Proteomes" id="UP000324222">
    <property type="component" value="Unassembled WGS sequence"/>
</dbReference>
<comment type="caution">
    <text evidence="2">The sequence shown here is derived from an EMBL/GenBank/DDBJ whole genome shotgun (WGS) entry which is preliminary data.</text>
</comment>
<feature type="region of interest" description="Disordered" evidence="1">
    <location>
        <begin position="26"/>
        <end position="62"/>
    </location>
</feature>
<sequence>MTRVPQSKPLVLTFEELLPRKDAHPNFGPWPGFKPMALRTPQPPKAITCGSTPTSLRERSLD</sequence>
<protein>
    <submittedName>
        <fullName evidence="2">Uncharacterized protein</fullName>
    </submittedName>
</protein>
<proteinExistence type="predicted"/>
<evidence type="ECO:0000256" key="1">
    <source>
        <dbReference type="SAM" id="MobiDB-lite"/>
    </source>
</evidence>
<name>A0A5B7DD09_PORTR</name>
<evidence type="ECO:0000313" key="2">
    <source>
        <dbReference type="EMBL" id="MPC18976.1"/>
    </source>
</evidence>
<accession>A0A5B7DD09</accession>
<evidence type="ECO:0000313" key="3">
    <source>
        <dbReference type="Proteomes" id="UP000324222"/>
    </source>
</evidence>
<dbReference type="AlphaFoldDB" id="A0A5B7DD09"/>